<gene>
    <name evidence="3" type="ORF">CRE_02949</name>
</gene>
<evidence type="ECO:0000256" key="2">
    <source>
        <dbReference type="SAM" id="Phobius"/>
    </source>
</evidence>
<dbReference type="STRING" id="31234.E3LWV5"/>
<accession>E3LWV5</accession>
<dbReference type="HOGENOM" id="CLU_1455712_0_0_1"/>
<reference evidence="3" key="1">
    <citation type="submission" date="2007-07" db="EMBL/GenBank/DDBJ databases">
        <title>PCAP assembly of the Caenorhabditis remanei genome.</title>
        <authorList>
            <consortium name="The Caenorhabditis remanei Sequencing Consortium"/>
            <person name="Wilson R.K."/>
        </authorList>
    </citation>
    <scope>NUCLEOTIDE SEQUENCE [LARGE SCALE GENOMIC DNA]</scope>
    <source>
        <strain evidence="3">PB4641</strain>
    </source>
</reference>
<evidence type="ECO:0000313" key="4">
    <source>
        <dbReference type="Proteomes" id="UP000008281"/>
    </source>
</evidence>
<sequence>MSSVASKHALLIALGGFSIAALFVWYINKKDKGEREKKKVNDLVTNGSAVRAENGNLKKAQNGHANGAPGSISSSKLQKARDEEKATDVPVQNEKSSIEESRQKKSAEKQEVVTEKEETDHVAAGDRITVQEQQNQEEKENQVEISYTIDYYHFSRFPKANSKKDYCNKSELLQMRTHLNEGIHDL</sequence>
<dbReference type="OrthoDB" id="5878008at2759"/>
<protein>
    <submittedName>
        <fullName evidence="3">Uncharacterized protein</fullName>
    </submittedName>
</protein>
<dbReference type="Proteomes" id="UP000008281">
    <property type="component" value="Unassembled WGS sequence"/>
</dbReference>
<dbReference type="EMBL" id="DS268417">
    <property type="protein sequence ID" value="EFO83683.1"/>
    <property type="molecule type" value="Genomic_DNA"/>
</dbReference>
<feature type="compositionally biased region" description="Basic and acidic residues" evidence="1">
    <location>
        <begin position="96"/>
        <end position="121"/>
    </location>
</feature>
<name>E3LWV5_CAERE</name>
<evidence type="ECO:0000313" key="3">
    <source>
        <dbReference type="EMBL" id="EFO83683.1"/>
    </source>
</evidence>
<keyword evidence="4" id="KW-1185">Reference proteome</keyword>
<keyword evidence="2" id="KW-0812">Transmembrane</keyword>
<feature type="transmembrane region" description="Helical" evidence="2">
    <location>
        <begin position="6"/>
        <end position="27"/>
    </location>
</feature>
<evidence type="ECO:0000256" key="1">
    <source>
        <dbReference type="SAM" id="MobiDB-lite"/>
    </source>
</evidence>
<dbReference type="AlphaFoldDB" id="E3LWV5"/>
<keyword evidence="2" id="KW-1133">Transmembrane helix</keyword>
<dbReference type="InParanoid" id="E3LWV5"/>
<proteinExistence type="predicted"/>
<dbReference type="eggNOG" id="KOG2279">
    <property type="taxonomic scope" value="Eukaryota"/>
</dbReference>
<feature type="region of interest" description="Disordered" evidence="1">
    <location>
        <begin position="51"/>
        <end position="121"/>
    </location>
</feature>
<organism evidence="4">
    <name type="scientific">Caenorhabditis remanei</name>
    <name type="common">Caenorhabditis vulgaris</name>
    <dbReference type="NCBI Taxonomy" id="31234"/>
    <lineage>
        <taxon>Eukaryota</taxon>
        <taxon>Metazoa</taxon>
        <taxon>Ecdysozoa</taxon>
        <taxon>Nematoda</taxon>
        <taxon>Chromadorea</taxon>
        <taxon>Rhabditida</taxon>
        <taxon>Rhabditina</taxon>
        <taxon>Rhabditomorpha</taxon>
        <taxon>Rhabditoidea</taxon>
        <taxon>Rhabditidae</taxon>
        <taxon>Peloderinae</taxon>
        <taxon>Caenorhabditis</taxon>
    </lineage>
</organism>
<keyword evidence="2" id="KW-0472">Membrane</keyword>